<feature type="transmembrane region" description="Helical" evidence="1">
    <location>
        <begin position="129"/>
        <end position="156"/>
    </location>
</feature>
<keyword evidence="1" id="KW-0812">Transmembrane</keyword>
<evidence type="ECO:0000313" key="3">
    <source>
        <dbReference type="Proteomes" id="UP001595445"/>
    </source>
</evidence>
<sequence>MRVDKPPSARWKASKALSKLNYILVGDYEFDHQTRRYLALSFLILAVLIGFGSYTQTGIFRSTSVSFRPDFYSGMLAIGFVAALHVRRLIPISLSVYFLLSFSLNTTVTAIIVQGLLGTGMLFGLAMKTALPAALVLTWFGIRAIAPLVWLAVVLLGSFNLSSMGGAMGLWGFAFLILTVLGILVQVEGHAAKIKDNFIFDFTGRLPAERRNPSNPLEQTGTNAS</sequence>
<organism evidence="2 3">
    <name type="scientific">Tabrizicola soli</name>
    <dbReference type="NCBI Taxonomy" id="2185115"/>
    <lineage>
        <taxon>Bacteria</taxon>
        <taxon>Pseudomonadati</taxon>
        <taxon>Pseudomonadota</taxon>
        <taxon>Alphaproteobacteria</taxon>
        <taxon>Rhodobacterales</taxon>
        <taxon>Paracoccaceae</taxon>
        <taxon>Tabrizicola</taxon>
    </lineage>
</organism>
<name>A0ABV7E0B1_9RHOB</name>
<proteinExistence type="predicted"/>
<accession>A0ABV7E0B1</accession>
<keyword evidence="1" id="KW-1133">Transmembrane helix</keyword>
<keyword evidence="1" id="KW-0472">Membrane</keyword>
<dbReference type="EMBL" id="JBHRSM010000025">
    <property type="protein sequence ID" value="MFC3087613.1"/>
    <property type="molecule type" value="Genomic_DNA"/>
</dbReference>
<reference evidence="3" key="1">
    <citation type="journal article" date="2019" name="Int. J. Syst. Evol. Microbiol.">
        <title>The Global Catalogue of Microorganisms (GCM) 10K type strain sequencing project: providing services to taxonomists for standard genome sequencing and annotation.</title>
        <authorList>
            <consortium name="The Broad Institute Genomics Platform"/>
            <consortium name="The Broad Institute Genome Sequencing Center for Infectious Disease"/>
            <person name="Wu L."/>
            <person name="Ma J."/>
        </authorList>
    </citation>
    <scope>NUCLEOTIDE SEQUENCE [LARGE SCALE GENOMIC DNA]</scope>
    <source>
        <strain evidence="3">KCTC 62102</strain>
    </source>
</reference>
<gene>
    <name evidence="2" type="ORF">ACFOD6_16315</name>
</gene>
<comment type="caution">
    <text evidence="2">The sequence shown here is derived from an EMBL/GenBank/DDBJ whole genome shotgun (WGS) entry which is preliminary data.</text>
</comment>
<feature type="transmembrane region" description="Helical" evidence="1">
    <location>
        <begin position="96"/>
        <end position="117"/>
    </location>
</feature>
<evidence type="ECO:0000313" key="2">
    <source>
        <dbReference type="EMBL" id="MFC3087613.1"/>
    </source>
</evidence>
<dbReference type="RefSeq" id="WP_197641469.1">
    <property type="nucleotide sequence ID" value="NZ_JAEACP010000001.1"/>
</dbReference>
<protein>
    <submittedName>
        <fullName evidence="2">Uncharacterized protein</fullName>
    </submittedName>
</protein>
<dbReference type="Proteomes" id="UP001595445">
    <property type="component" value="Unassembled WGS sequence"/>
</dbReference>
<feature type="transmembrane region" description="Helical" evidence="1">
    <location>
        <begin position="168"/>
        <end position="187"/>
    </location>
</feature>
<evidence type="ECO:0000256" key="1">
    <source>
        <dbReference type="SAM" id="Phobius"/>
    </source>
</evidence>
<keyword evidence="3" id="KW-1185">Reference proteome</keyword>
<feature type="transmembrane region" description="Helical" evidence="1">
    <location>
        <begin position="37"/>
        <end position="59"/>
    </location>
</feature>